<sequence>MADRWQHITHDGDCPDEKLLKLYLENQLSGKEMFLVENHLAGCNMCSDFVEGMQLMGDDKMEKASGEVTEWLHKKMATDDEHKSVVWKKWMAAASVLLLVGVGLLFLLIQQPVKDSPLVYQPEPRPVYPELAIPEVLQEDVEVNELPEVSPKDAISDREIKATAPPQPELNLFDAEVDFSEDFFVVTEPESKPEPEKRAASELPSAGSAAGRTILVESRGDAGRHIRGTVVDGLTGTPLPGVVVLDRKTKEGTVTDVDGHFDLTVPDKTPSLTFSMIGYHHQEVSLNEEGAEFNIEMEETYLALDEVVVVGYGRRRLRNVTGAVRSVFEKPEDDTEHILLTALENTPEDSLVVAKLALFYLQKDDLEAAADELDELLKLLQSSDNRQLADESLEELNEGNIRRAMRALRRLIGQLE</sequence>
<evidence type="ECO:0000256" key="2">
    <source>
        <dbReference type="SAM" id="Phobius"/>
    </source>
</evidence>
<dbReference type="STRING" id="889453.SAMN03080601_01930"/>
<evidence type="ECO:0000313" key="4">
    <source>
        <dbReference type="Proteomes" id="UP000191055"/>
    </source>
</evidence>
<dbReference type="OrthoDB" id="983143at2"/>
<evidence type="ECO:0000256" key="1">
    <source>
        <dbReference type="SAM" id="MobiDB-lite"/>
    </source>
</evidence>
<dbReference type="Gene3D" id="2.60.40.1120">
    <property type="entry name" value="Carboxypeptidase-like, regulatory domain"/>
    <property type="match status" value="1"/>
</dbReference>
<dbReference type="RefSeq" id="WP_079557672.1">
    <property type="nucleotide sequence ID" value="NZ_CP021904.1"/>
</dbReference>
<dbReference type="EMBL" id="FUYV01000010">
    <property type="protein sequence ID" value="SKC10903.1"/>
    <property type="molecule type" value="Genomic_DNA"/>
</dbReference>
<name>A0A1T5GR65_9BACT</name>
<dbReference type="SUPFAM" id="SSF49464">
    <property type="entry name" value="Carboxypeptidase regulatory domain-like"/>
    <property type="match status" value="1"/>
</dbReference>
<evidence type="ECO:0000313" key="3">
    <source>
        <dbReference type="EMBL" id="SKC10903.1"/>
    </source>
</evidence>
<keyword evidence="2" id="KW-1133">Transmembrane helix</keyword>
<organism evidence="3 4">
    <name type="scientific">Alkalitalea saponilacus</name>
    <dbReference type="NCBI Taxonomy" id="889453"/>
    <lineage>
        <taxon>Bacteria</taxon>
        <taxon>Pseudomonadati</taxon>
        <taxon>Bacteroidota</taxon>
        <taxon>Bacteroidia</taxon>
        <taxon>Marinilabiliales</taxon>
        <taxon>Marinilabiliaceae</taxon>
        <taxon>Alkalitalea</taxon>
    </lineage>
</organism>
<keyword evidence="2" id="KW-0472">Membrane</keyword>
<keyword evidence="2" id="KW-0812">Transmembrane</keyword>
<dbReference type="InterPro" id="IPR008969">
    <property type="entry name" value="CarboxyPept-like_regulatory"/>
</dbReference>
<keyword evidence="4" id="KW-1185">Reference proteome</keyword>
<proteinExistence type="predicted"/>
<accession>A0A1T5GR65</accession>
<feature type="region of interest" description="Disordered" evidence="1">
    <location>
        <begin position="188"/>
        <end position="209"/>
    </location>
</feature>
<dbReference type="KEGG" id="asx:CDL62_03205"/>
<gene>
    <name evidence="3" type="ORF">SAMN03080601_01930</name>
</gene>
<dbReference type="AlphaFoldDB" id="A0A1T5GR65"/>
<feature type="transmembrane region" description="Helical" evidence="2">
    <location>
        <begin position="90"/>
        <end position="109"/>
    </location>
</feature>
<feature type="compositionally biased region" description="Basic and acidic residues" evidence="1">
    <location>
        <begin position="189"/>
        <end position="200"/>
    </location>
</feature>
<protein>
    <submittedName>
        <fullName evidence="3">CarboxypepD_reg-like domain-containing protein</fullName>
    </submittedName>
</protein>
<dbReference type="Proteomes" id="UP000191055">
    <property type="component" value="Unassembled WGS sequence"/>
</dbReference>
<reference evidence="3 4" key="1">
    <citation type="submission" date="2017-02" db="EMBL/GenBank/DDBJ databases">
        <authorList>
            <person name="Peterson S.W."/>
        </authorList>
    </citation>
    <scope>NUCLEOTIDE SEQUENCE [LARGE SCALE GENOMIC DNA]</scope>
    <source>
        <strain evidence="3 4">DSM 24412</strain>
    </source>
</reference>
<dbReference type="Pfam" id="PF13715">
    <property type="entry name" value="CarbopepD_reg_2"/>
    <property type="match status" value="1"/>
</dbReference>